<dbReference type="InterPro" id="IPR029000">
    <property type="entry name" value="Cyclophilin-like_dom_sf"/>
</dbReference>
<organism evidence="1 2">
    <name type="scientific">Meganyctiphanes norvegica</name>
    <name type="common">Northern krill</name>
    <name type="synonym">Thysanopoda norvegica</name>
    <dbReference type="NCBI Taxonomy" id="48144"/>
    <lineage>
        <taxon>Eukaryota</taxon>
        <taxon>Metazoa</taxon>
        <taxon>Ecdysozoa</taxon>
        <taxon>Arthropoda</taxon>
        <taxon>Crustacea</taxon>
        <taxon>Multicrustacea</taxon>
        <taxon>Malacostraca</taxon>
        <taxon>Eumalacostraca</taxon>
        <taxon>Eucarida</taxon>
        <taxon>Euphausiacea</taxon>
        <taxon>Euphausiidae</taxon>
        <taxon>Meganyctiphanes</taxon>
    </lineage>
</organism>
<protein>
    <recommendedName>
        <fullName evidence="3">PPIase cyclophilin-type domain-containing protein</fullName>
    </recommendedName>
</protein>
<evidence type="ECO:0000313" key="2">
    <source>
        <dbReference type="Proteomes" id="UP001497623"/>
    </source>
</evidence>
<keyword evidence="2" id="KW-1185">Reference proteome</keyword>
<accession>A0AAV2SS40</accession>
<reference evidence="1 2" key="1">
    <citation type="submission" date="2024-05" db="EMBL/GenBank/DDBJ databases">
        <authorList>
            <person name="Wallberg A."/>
        </authorList>
    </citation>
    <scope>NUCLEOTIDE SEQUENCE [LARGE SCALE GENOMIC DNA]</scope>
</reference>
<dbReference type="SUPFAM" id="SSF50891">
    <property type="entry name" value="Cyclophilin-like"/>
    <property type="match status" value="1"/>
</dbReference>
<dbReference type="Proteomes" id="UP001497623">
    <property type="component" value="Unassembled WGS sequence"/>
</dbReference>
<evidence type="ECO:0008006" key="3">
    <source>
        <dbReference type="Google" id="ProtNLM"/>
    </source>
</evidence>
<evidence type="ECO:0000313" key="1">
    <source>
        <dbReference type="EMBL" id="CAL4229245.1"/>
    </source>
</evidence>
<gene>
    <name evidence="1" type="ORF">MNOR_LOCUS39674</name>
</gene>
<sequence length="205" mass="22845">LTQDKYSVVERDGIRRSCLIFTEGGRMFIPNLSKKVQPTSYAKLIQESELGLTSTTTTVWMDLSACKCSLGRVFISVKGDRPHGRQFIMLALGTNGPTLKGVSFGGKYKFSIVVRNHVTESGSRSNTALLETQKKEYYETPSRGRLFPAGSDMTSFRIITRCMENSQWYGHFGDIIAGMEVIERAASDEYDITDITITECGIVLD</sequence>
<dbReference type="EMBL" id="CAXKWB010106789">
    <property type="protein sequence ID" value="CAL4229245.1"/>
    <property type="molecule type" value="Genomic_DNA"/>
</dbReference>
<name>A0AAV2SS40_MEGNR</name>
<comment type="caution">
    <text evidence="1">The sequence shown here is derived from an EMBL/GenBank/DDBJ whole genome shotgun (WGS) entry which is preliminary data.</text>
</comment>
<feature type="non-terminal residue" evidence="1">
    <location>
        <position position="1"/>
    </location>
</feature>
<proteinExistence type="predicted"/>
<dbReference type="AlphaFoldDB" id="A0AAV2SS40"/>